<keyword evidence="7" id="KW-0496">Mitochondrion</keyword>
<reference evidence="12" key="3">
    <citation type="submission" date="2025-08" db="UniProtKB">
        <authorList>
            <consortium name="Ensembl"/>
        </authorList>
    </citation>
    <scope>IDENTIFICATION</scope>
</reference>
<evidence type="ECO:0000256" key="3">
    <source>
        <dbReference type="ARBA" id="ARBA00022448"/>
    </source>
</evidence>
<dbReference type="Ensembl" id="ENSPSIT00000020657.1">
    <property type="protein sequence ID" value="ENSPSIP00000020560.1"/>
    <property type="gene ID" value="ENSPSIG00000018196.1"/>
</dbReference>
<dbReference type="InterPro" id="IPR019344">
    <property type="entry name" value="F1F0-ATPsyn_F_prd"/>
</dbReference>
<dbReference type="HOGENOM" id="CLU_037702_0_0_1"/>
<dbReference type="InterPro" id="IPR037694">
    <property type="entry name" value="MTNAP1"/>
</dbReference>
<keyword evidence="3" id="KW-0813">Transport</keyword>
<evidence type="ECO:0000313" key="13">
    <source>
        <dbReference type="Proteomes" id="UP000007267"/>
    </source>
</evidence>
<proteinExistence type="inferred from homology"/>
<comment type="subcellular location">
    <subcellularLocation>
        <location evidence="1">Mitochondrion membrane</location>
    </subcellularLocation>
</comment>
<feature type="compositionally biased region" description="Basic residues" evidence="10">
    <location>
        <begin position="165"/>
        <end position="177"/>
    </location>
</feature>
<reference evidence="13" key="1">
    <citation type="submission" date="2011-10" db="EMBL/GenBank/DDBJ databases">
        <authorList>
            <consortium name="Soft-shell Turtle Genome Consortium"/>
        </authorList>
    </citation>
    <scope>NUCLEOTIDE SEQUENCE [LARGE SCALE GENOMIC DNA]</scope>
    <source>
        <strain evidence="13">Daiwa-1</strain>
    </source>
</reference>
<dbReference type="GeneTree" id="ENSGT00510000049019"/>
<dbReference type="eggNOG" id="KOG4092">
    <property type="taxonomic scope" value="Eukaryota"/>
</dbReference>
<dbReference type="OMA" id="VHTGWIR"/>
<dbReference type="GO" id="GO:0045259">
    <property type="term" value="C:proton-transporting ATP synthase complex"/>
    <property type="evidence" value="ECO:0007669"/>
    <property type="project" value="UniProtKB-KW"/>
</dbReference>
<evidence type="ECO:0000256" key="8">
    <source>
        <dbReference type="ARBA" id="ARBA00023136"/>
    </source>
</evidence>
<protein>
    <submittedName>
        <fullName evidence="12">Mitochondrial nucleoid associated protein 1</fullName>
    </submittedName>
</protein>
<evidence type="ECO:0000256" key="7">
    <source>
        <dbReference type="ARBA" id="ARBA00023128"/>
    </source>
</evidence>
<feature type="compositionally biased region" description="Basic and acidic residues" evidence="10">
    <location>
        <begin position="132"/>
        <end position="141"/>
    </location>
</feature>
<name>K7GJU9_PELSI</name>
<keyword evidence="13" id="KW-1185">Reference proteome</keyword>
<reference evidence="13" key="2">
    <citation type="journal article" date="2013" name="Nat. Genet.">
        <title>The draft genomes of soft-shell turtle and green sea turtle yield insights into the development and evolution of the turtle-specific body plan.</title>
        <authorList>
            <person name="Wang Z."/>
            <person name="Pascual-Anaya J."/>
            <person name="Zadissa A."/>
            <person name="Li W."/>
            <person name="Niimura Y."/>
            <person name="Huang Z."/>
            <person name="Li C."/>
            <person name="White S."/>
            <person name="Xiong Z."/>
            <person name="Fang D."/>
            <person name="Wang B."/>
            <person name="Ming Y."/>
            <person name="Chen Y."/>
            <person name="Zheng Y."/>
            <person name="Kuraku S."/>
            <person name="Pignatelli M."/>
            <person name="Herrero J."/>
            <person name="Beal K."/>
            <person name="Nozawa M."/>
            <person name="Li Q."/>
            <person name="Wang J."/>
            <person name="Zhang H."/>
            <person name="Yu L."/>
            <person name="Shigenobu S."/>
            <person name="Wang J."/>
            <person name="Liu J."/>
            <person name="Flicek P."/>
            <person name="Searle S."/>
            <person name="Wang J."/>
            <person name="Kuratani S."/>
            <person name="Yin Y."/>
            <person name="Aken B."/>
            <person name="Zhang G."/>
            <person name="Irie N."/>
        </authorList>
    </citation>
    <scope>NUCLEOTIDE SEQUENCE [LARGE SCALE GENOMIC DNA]</scope>
    <source>
        <strain evidence="13">Daiwa-1</strain>
    </source>
</reference>
<dbReference type="OrthoDB" id="8921675at2759"/>
<dbReference type="AlphaFoldDB" id="K7GJU9"/>
<evidence type="ECO:0000256" key="2">
    <source>
        <dbReference type="ARBA" id="ARBA00005895"/>
    </source>
</evidence>
<comment type="similarity">
    <text evidence="2">Belongs to the ATPase F chain family.</text>
</comment>
<keyword evidence="9" id="KW-0066">ATP synthesis</keyword>
<dbReference type="PANTHER" id="PTHR16270">
    <property type="entry name" value="HYPOTHETICAL LOC287798"/>
    <property type="match status" value="1"/>
</dbReference>
<feature type="region of interest" description="Disordered" evidence="10">
    <location>
        <begin position="50"/>
        <end position="235"/>
    </location>
</feature>
<reference evidence="12" key="4">
    <citation type="submission" date="2025-09" db="UniProtKB">
        <authorList>
            <consortium name="Ensembl"/>
        </authorList>
    </citation>
    <scope>IDENTIFICATION</scope>
</reference>
<dbReference type="GO" id="GO:0031966">
    <property type="term" value="C:mitochondrial membrane"/>
    <property type="evidence" value="ECO:0007669"/>
    <property type="project" value="UniProtKB-SubCell"/>
</dbReference>
<keyword evidence="4" id="KW-0138">CF(0)</keyword>
<organism evidence="12 13">
    <name type="scientific">Pelodiscus sinensis</name>
    <name type="common">Chinese softshell turtle</name>
    <name type="synonym">Trionyx sinensis</name>
    <dbReference type="NCBI Taxonomy" id="13735"/>
    <lineage>
        <taxon>Eukaryota</taxon>
        <taxon>Metazoa</taxon>
        <taxon>Chordata</taxon>
        <taxon>Craniata</taxon>
        <taxon>Vertebrata</taxon>
        <taxon>Euteleostomi</taxon>
        <taxon>Archelosauria</taxon>
        <taxon>Testudinata</taxon>
        <taxon>Testudines</taxon>
        <taxon>Cryptodira</taxon>
        <taxon>Trionychia</taxon>
        <taxon>Trionychidae</taxon>
        <taxon>Pelodiscus</taxon>
    </lineage>
</organism>
<accession>K7GJU9</accession>
<keyword evidence="6" id="KW-0406">Ion transport</keyword>
<feature type="compositionally biased region" description="Basic and acidic residues" evidence="10">
    <location>
        <begin position="60"/>
        <end position="88"/>
    </location>
</feature>
<dbReference type="STRING" id="13735.ENSPSIP00000020560"/>
<dbReference type="PANTHER" id="PTHR16270:SF5">
    <property type="entry name" value="HYPOTHETICAL LOC287798"/>
    <property type="match status" value="1"/>
</dbReference>
<evidence type="ECO:0000256" key="6">
    <source>
        <dbReference type="ARBA" id="ARBA00023065"/>
    </source>
</evidence>
<gene>
    <name evidence="12" type="primary">MTNAP1</name>
</gene>
<dbReference type="Pfam" id="PF10206">
    <property type="entry name" value="WRW"/>
    <property type="match status" value="1"/>
</dbReference>
<feature type="transmembrane region" description="Helical" evidence="11">
    <location>
        <begin position="578"/>
        <end position="598"/>
    </location>
</feature>
<evidence type="ECO:0000256" key="1">
    <source>
        <dbReference type="ARBA" id="ARBA00004325"/>
    </source>
</evidence>
<evidence type="ECO:0000256" key="9">
    <source>
        <dbReference type="ARBA" id="ARBA00023310"/>
    </source>
</evidence>
<dbReference type="Proteomes" id="UP000007267">
    <property type="component" value="Unassembled WGS sequence"/>
</dbReference>
<evidence type="ECO:0000256" key="10">
    <source>
        <dbReference type="SAM" id="MobiDB-lite"/>
    </source>
</evidence>
<dbReference type="GeneID" id="102450148"/>
<evidence type="ECO:0000256" key="4">
    <source>
        <dbReference type="ARBA" id="ARBA00022547"/>
    </source>
</evidence>
<evidence type="ECO:0000256" key="11">
    <source>
        <dbReference type="SAM" id="Phobius"/>
    </source>
</evidence>
<dbReference type="GO" id="GO:0006754">
    <property type="term" value="P:ATP biosynthetic process"/>
    <property type="evidence" value="ECO:0007669"/>
    <property type="project" value="UniProtKB-KW"/>
</dbReference>
<keyword evidence="5" id="KW-0375">Hydrogen ion transport</keyword>
<keyword evidence="11" id="KW-1133">Transmembrane helix</keyword>
<evidence type="ECO:0000313" key="12">
    <source>
        <dbReference type="Ensembl" id="ENSPSIP00000020560.1"/>
    </source>
</evidence>
<feature type="compositionally biased region" description="Basic and acidic residues" evidence="10">
    <location>
        <begin position="149"/>
        <end position="164"/>
    </location>
</feature>
<keyword evidence="8 11" id="KW-0472">Membrane</keyword>
<dbReference type="EMBL" id="AGCU01058117">
    <property type="status" value="NOT_ANNOTATED_CDS"/>
    <property type="molecule type" value="Genomic_DNA"/>
</dbReference>
<keyword evidence="11" id="KW-0812">Transmembrane</keyword>
<sequence length="610" mass="67714">MAGVPPGMELCPYCGKPFKRLKSHLPHCKMAGDRNTAFDSGKVLYPDLEASYAKPVRPLAPEKKRGQSKEKMTGIDNGSERESKKKNLDTTGNKAESKLNPLQRGNFAGSEIASSLPAEKPGKNTKRQIKLASEKTHREEGMSLVQEEASMHTKASEDRTSEAKHAKKLPKTQKSRSKNTSGAENLAPGSILEPPSNQDEKSALKFPSDPIRSSAKQKQRKVGSPTREVAGPLDLPTSELESIPRAAIEGAKVVIKNHRVKVLRGRTESKIQGSLADSATTGNSTTQRCYMEVLAPDSSESHAAIVQPDHWKNENVIGAVNTNGFHLELAENNTLSAEREKGDSLTATEMHTRTDDREADCRKIPGCLTPLDRVDKTETEEKQFYLNGDVDSKAAFSASLIERRHSARDTLSRASEGIASHYLTCVQQLQKAEKQIGFLSEPALIAGRRNSELALKHHLVHTSENQPTCLFQSSGRDIQARSIGLEWFPELYPNYQRLSMLPGRPVQGDTEIKMKKMEPGFLEGLQVPLAERRLMDVKLKELPGWLAACDFSPKGLVRAVRKAWSCYYNKYIDVKKGGAAGISMLVAGYCILSYGWRYEHLKQDRWRRHH</sequence>
<dbReference type="CTD" id="55028"/>
<evidence type="ECO:0000256" key="5">
    <source>
        <dbReference type="ARBA" id="ARBA00022781"/>
    </source>
</evidence>
<dbReference type="GO" id="GO:1902600">
    <property type="term" value="P:proton transmembrane transport"/>
    <property type="evidence" value="ECO:0007669"/>
    <property type="project" value="UniProtKB-KW"/>
</dbReference>